<evidence type="ECO:0000256" key="6">
    <source>
        <dbReference type="ARBA" id="ARBA00022553"/>
    </source>
</evidence>
<evidence type="ECO:0000256" key="4">
    <source>
        <dbReference type="ARBA" id="ARBA00022448"/>
    </source>
</evidence>
<feature type="transmembrane region" description="Helical" evidence="19">
    <location>
        <begin position="162"/>
        <end position="184"/>
    </location>
</feature>
<keyword evidence="9 19" id="KW-0472">Membrane</keyword>
<evidence type="ECO:0000256" key="8">
    <source>
        <dbReference type="ARBA" id="ARBA00022989"/>
    </source>
</evidence>
<dbReference type="InterPro" id="IPR001902">
    <property type="entry name" value="SLC26A/SulP_fam"/>
</dbReference>
<dbReference type="GeneTree" id="ENSGT01150000286920"/>
<dbReference type="SUPFAM" id="SSF52091">
    <property type="entry name" value="SpoIIaa-like"/>
    <property type="match status" value="1"/>
</dbReference>
<dbReference type="InterPro" id="IPR011547">
    <property type="entry name" value="SLC26A/SulP_dom"/>
</dbReference>
<evidence type="ECO:0000256" key="12">
    <source>
        <dbReference type="ARBA" id="ARBA00036469"/>
    </source>
</evidence>
<feature type="transmembrane region" description="Helical" evidence="19">
    <location>
        <begin position="281"/>
        <end position="300"/>
    </location>
</feature>
<accession>G3UPM2</accession>
<evidence type="ECO:0000256" key="15">
    <source>
        <dbReference type="ARBA" id="ARBA00051018"/>
    </source>
</evidence>
<keyword evidence="5" id="KW-1003">Cell membrane</keyword>
<keyword evidence="4" id="KW-0813">Transport</keyword>
<proteinExistence type="inferred from homology"/>
<dbReference type="Ensembl" id="ENSMGAT00000019507.2">
    <property type="protein sequence ID" value="ENSMGAP00000017522.2"/>
    <property type="gene ID" value="ENSMGAG00000017281.2"/>
</dbReference>
<dbReference type="GO" id="GO:0008271">
    <property type="term" value="F:secondary active sulfate transmembrane transporter activity"/>
    <property type="evidence" value="ECO:0007669"/>
    <property type="project" value="InterPro"/>
</dbReference>
<dbReference type="GO" id="GO:0016324">
    <property type="term" value="C:apical plasma membrane"/>
    <property type="evidence" value="ECO:0007669"/>
    <property type="project" value="UniProtKB-SubCell"/>
</dbReference>
<comment type="catalytic activity">
    <reaction evidence="14">
        <text>sulfate(out) + 2 chloride(in) = sulfate(in) + 2 chloride(out)</text>
        <dbReference type="Rhea" id="RHEA:75091"/>
        <dbReference type="ChEBI" id="CHEBI:16189"/>
        <dbReference type="ChEBI" id="CHEBI:17996"/>
    </reaction>
</comment>
<keyword evidence="22" id="KW-1185">Reference proteome</keyword>
<evidence type="ECO:0000256" key="7">
    <source>
        <dbReference type="ARBA" id="ARBA00022692"/>
    </source>
</evidence>
<dbReference type="InterPro" id="IPR002645">
    <property type="entry name" value="STAS_dom"/>
</dbReference>
<dbReference type="Pfam" id="PF00916">
    <property type="entry name" value="Sulfate_transp"/>
    <property type="match status" value="1"/>
</dbReference>
<comment type="subcellular location">
    <subcellularLocation>
        <location evidence="1">Apical cell membrane</location>
        <topology evidence="1">Multi-pass membrane protein</topology>
    </subcellularLocation>
</comment>
<feature type="transmembrane region" description="Helical" evidence="19">
    <location>
        <begin position="14"/>
        <end position="36"/>
    </location>
</feature>
<feature type="transmembrane region" description="Helical" evidence="19">
    <location>
        <begin position="204"/>
        <end position="227"/>
    </location>
</feature>
<keyword evidence="10" id="KW-0325">Glycoprotein</keyword>
<comment type="catalytic activity">
    <reaction evidence="17">
        <text>oxalate(out) + 2 chloride(in) = oxalate(in) + 2 chloride(out)</text>
        <dbReference type="Rhea" id="RHEA:75095"/>
        <dbReference type="ChEBI" id="CHEBI:17996"/>
        <dbReference type="ChEBI" id="CHEBI:30623"/>
    </reaction>
</comment>
<feature type="transmembrane region" description="Helical" evidence="19">
    <location>
        <begin position="484"/>
        <end position="506"/>
    </location>
</feature>
<evidence type="ECO:0000256" key="13">
    <source>
        <dbReference type="ARBA" id="ARBA00036514"/>
    </source>
</evidence>
<evidence type="ECO:0000313" key="22">
    <source>
        <dbReference type="Proteomes" id="UP000001645"/>
    </source>
</evidence>
<keyword evidence="6" id="KW-0597">Phosphoprotein</keyword>
<evidence type="ECO:0000259" key="20">
    <source>
        <dbReference type="PROSITE" id="PS50801"/>
    </source>
</evidence>
<evidence type="ECO:0000256" key="10">
    <source>
        <dbReference type="ARBA" id="ARBA00023180"/>
    </source>
</evidence>
<feature type="transmembrane region" description="Helical" evidence="19">
    <location>
        <begin position="518"/>
        <end position="536"/>
    </location>
</feature>
<dbReference type="Gene3D" id="3.30.750.24">
    <property type="entry name" value="STAS domain"/>
    <property type="match status" value="1"/>
</dbReference>
<feature type="compositionally biased region" description="Basic and acidic residues" evidence="18">
    <location>
        <begin position="685"/>
        <end position="694"/>
    </location>
</feature>
<evidence type="ECO:0000256" key="9">
    <source>
        <dbReference type="ARBA" id="ARBA00023136"/>
    </source>
</evidence>
<dbReference type="HOGENOM" id="CLU_003182_9_4_1"/>
<comment type="catalytic activity">
    <reaction evidence="12">
        <text>bromide(in) + chloride(out) = bromide(out) + chloride(in)</text>
        <dbReference type="Rhea" id="RHEA:75335"/>
        <dbReference type="ChEBI" id="CHEBI:15858"/>
        <dbReference type="ChEBI" id="CHEBI:17996"/>
    </reaction>
</comment>
<dbReference type="PROSITE" id="PS01130">
    <property type="entry name" value="SLC26A"/>
    <property type="match status" value="1"/>
</dbReference>
<comment type="similarity">
    <text evidence="2">Belongs to the SLC26A/SulP transporter (TC 2.A.53) family.</text>
</comment>
<reference evidence="21 22" key="1">
    <citation type="journal article" date="2010" name="PLoS Biol.">
        <title>Multi-platform next-generation sequencing of the domestic turkey (Meleagris gallopavo): genome assembly and analysis.</title>
        <authorList>
            <person name="Dalloul R.A."/>
            <person name="Long J.A."/>
            <person name="Zimin A.V."/>
            <person name="Aslam L."/>
            <person name="Beal K."/>
            <person name="Blomberg L.A."/>
            <person name="Bouffard P."/>
            <person name="Burt D.W."/>
            <person name="Crasta O."/>
            <person name="Crooijmans R.P."/>
            <person name="Cooper K."/>
            <person name="Coulombe R.A."/>
            <person name="De S."/>
            <person name="Delany M.E."/>
            <person name="Dodgson J.B."/>
            <person name="Dong J.J."/>
            <person name="Evans C."/>
            <person name="Frederickson K.M."/>
            <person name="Flicek P."/>
            <person name="Florea L."/>
            <person name="Folkerts O."/>
            <person name="Groenen M.A."/>
            <person name="Harkins T.T."/>
            <person name="Herrero J."/>
            <person name="Hoffmann S."/>
            <person name="Megens H.J."/>
            <person name="Jiang A."/>
            <person name="de Jong P."/>
            <person name="Kaiser P."/>
            <person name="Kim H."/>
            <person name="Kim K.W."/>
            <person name="Kim S."/>
            <person name="Langenberger D."/>
            <person name="Lee M.K."/>
            <person name="Lee T."/>
            <person name="Mane S."/>
            <person name="Marcais G."/>
            <person name="Marz M."/>
            <person name="McElroy A.P."/>
            <person name="Modise T."/>
            <person name="Nefedov M."/>
            <person name="Notredame C."/>
            <person name="Paton I.R."/>
            <person name="Payne W.S."/>
            <person name="Pertea G."/>
            <person name="Prickett D."/>
            <person name="Puiu D."/>
            <person name="Qioa D."/>
            <person name="Raineri E."/>
            <person name="Ruffier M."/>
            <person name="Salzberg S.L."/>
            <person name="Schatz M.C."/>
            <person name="Scheuring C."/>
            <person name="Schmidt C.J."/>
            <person name="Schroeder S."/>
            <person name="Searle S.M."/>
            <person name="Smith E.J."/>
            <person name="Smith J."/>
            <person name="Sonstegard T.S."/>
            <person name="Stadler P.F."/>
            <person name="Tafer H."/>
            <person name="Tu Z.J."/>
            <person name="Van Tassell C.P."/>
            <person name="Vilella A.J."/>
            <person name="Williams K.P."/>
            <person name="Yorke J.A."/>
            <person name="Zhang L."/>
            <person name="Zhang H.B."/>
            <person name="Zhang X."/>
            <person name="Zhang Y."/>
            <person name="Reed K.M."/>
        </authorList>
    </citation>
    <scope>NUCLEOTIDE SEQUENCE [LARGE SCALE GENOMIC DNA]</scope>
</reference>
<dbReference type="InterPro" id="IPR018045">
    <property type="entry name" value="S04_transporter_CS"/>
</dbReference>
<evidence type="ECO:0000256" key="17">
    <source>
        <dbReference type="ARBA" id="ARBA00051868"/>
    </source>
</evidence>
<comment type="catalytic activity">
    <reaction evidence="15">
        <text>iodide(in) + chloride(out) = iodide(out) + chloride(in)</text>
        <dbReference type="Rhea" id="RHEA:72379"/>
        <dbReference type="ChEBI" id="CHEBI:16382"/>
        <dbReference type="ChEBI" id="CHEBI:17996"/>
    </reaction>
</comment>
<feature type="transmembrane region" description="Helical" evidence="19">
    <location>
        <begin position="443"/>
        <end position="463"/>
    </location>
</feature>
<dbReference type="PANTHER" id="PTHR11814">
    <property type="entry name" value="SULFATE TRANSPORTER"/>
    <property type="match status" value="1"/>
</dbReference>
<feature type="region of interest" description="Disordered" evidence="18">
    <location>
        <begin position="685"/>
        <end position="705"/>
    </location>
</feature>
<evidence type="ECO:0000256" key="2">
    <source>
        <dbReference type="ARBA" id="ARBA00008692"/>
    </source>
</evidence>
<feature type="transmembrane region" description="Helical" evidence="19">
    <location>
        <begin position="580"/>
        <end position="609"/>
    </location>
</feature>
<evidence type="ECO:0000256" key="19">
    <source>
        <dbReference type="SAM" id="Phobius"/>
    </source>
</evidence>
<reference evidence="21" key="2">
    <citation type="submission" date="2025-08" db="UniProtKB">
        <authorList>
            <consortium name="Ensembl"/>
        </authorList>
    </citation>
    <scope>IDENTIFICATION</scope>
</reference>
<dbReference type="Bgee" id="ENSMGAG00000017281">
    <property type="expression patterns" value="Expressed in duodenum and 5 other cell types or tissues"/>
</dbReference>
<evidence type="ECO:0000256" key="14">
    <source>
        <dbReference type="ARBA" id="ARBA00050413"/>
    </source>
</evidence>
<evidence type="ECO:0000256" key="5">
    <source>
        <dbReference type="ARBA" id="ARBA00022475"/>
    </source>
</evidence>
<sequence length="807" mass="90147">MNAFKLMLIEAYDFLFLTQPAFVSTVLPSAMCMLVVGGRKERGRQGISSFLCQESCAPEKLCYCALIRNLLWIYCSCFMPLEKIHEVNTKTMERPHEATKMENNTSSCFFMERKTRVKANRKEIVLTKLRKSFSCTPRKLKNFVMDFFPVLRWLPKYQCKEYIWGDVMSGLVIGIILVPQAIAYSLLAGLKPIYSLYTSFFANIIYFLMGTSRHVSVGIFSLISLMVGQVVDRELLLAGFDLNDDATPALGHGSLQTDSQSNTTVFNLTTEGMNAECGKECYAIGIATALTFVAGVYQVLMGVFRLGFVSMYLSESVLDGFATGASLTILTAQVKYLIGIKIPRSQGHGMLVITWINIFRNISQANICDIITSAICIVVLVTAKELGDRYKHKLKFPLPTELIVIVVATLVSHYGNLNEVYSSSVSGAIPTGFIAPKVPRFDLMIRVAIDALPLAVVSFVFTVSLSEMCAKKYAYTIRANQEMFAVGFCNIIPSFFHSFATSAALAKTLVKTSTGCQTQVSGVISAMVVLLVLLFLAPLFYSLQKCVLACIIIVSLRGALRKFRDVPARYHVNKVDTVVWVVTMSASALISTEIGLLVGIVFSMLCIIVRTQQPRTALLGQIQDTNFYEDDLEYENLSSVPKVKIFRFEAPLYYANRNYFLKSLYRLTDLDPNLEAARRKKYEKKEKQHLKKENQQNQPTVNGLDNRDTTLQLVPKQIDFQALVVDCSSIPFLDTTGVNTLKEILKDYKELNISVLLACCNPSVIDSLKRGGYFGKDFGGMQEMLFYSIHNAVRFAKDQKLTADCSV</sequence>
<feature type="transmembrane region" description="Helical" evidence="19">
    <location>
        <begin position="320"/>
        <end position="338"/>
    </location>
</feature>
<dbReference type="InterPro" id="IPR036513">
    <property type="entry name" value="STAS_dom_sf"/>
</dbReference>
<dbReference type="Proteomes" id="UP000001645">
    <property type="component" value="Chromosome Z"/>
</dbReference>
<evidence type="ECO:0000256" key="1">
    <source>
        <dbReference type="ARBA" id="ARBA00004424"/>
    </source>
</evidence>
<evidence type="ECO:0000256" key="11">
    <source>
        <dbReference type="ARBA" id="ARBA00030135"/>
    </source>
</evidence>
<dbReference type="InParanoid" id="G3UPM2"/>
<comment type="catalytic activity">
    <reaction evidence="13">
        <text>oxalate(in) + sulfate(out) = oxalate(out) + sulfate(in)</text>
        <dbReference type="Rhea" id="RHEA:72275"/>
        <dbReference type="ChEBI" id="CHEBI:16189"/>
        <dbReference type="ChEBI" id="CHEBI:30623"/>
    </reaction>
</comment>
<name>G3UPM2_MELGA</name>
<feature type="domain" description="STAS" evidence="20">
    <location>
        <begin position="633"/>
        <end position="796"/>
    </location>
</feature>
<evidence type="ECO:0000256" key="18">
    <source>
        <dbReference type="SAM" id="MobiDB-lite"/>
    </source>
</evidence>
<organism evidence="21 22">
    <name type="scientific">Meleagris gallopavo</name>
    <name type="common">Wild turkey</name>
    <dbReference type="NCBI Taxonomy" id="9103"/>
    <lineage>
        <taxon>Eukaryota</taxon>
        <taxon>Metazoa</taxon>
        <taxon>Chordata</taxon>
        <taxon>Craniata</taxon>
        <taxon>Vertebrata</taxon>
        <taxon>Euteleostomi</taxon>
        <taxon>Archelosauria</taxon>
        <taxon>Archosauria</taxon>
        <taxon>Dinosauria</taxon>
        <taxon>Saurischia</taxon>
        <taxon>Theropoda</taxon>
        <taxon>Coelurosauria</taxon>
        <taxon>Aves</taxon>
        <taxon>Neognathae</taxon>
        <taxon>Galloanserae</taxon>
        <taxon>Galliformes</taxon>
        <taxon>Phasianidae</taxon>
        <taxon>Meleagridinae</taxon>
        <taxon>Meleagris</taxon>
    </lineage>
</organism>
<comment type="catalytic activity">
    <reaction evidence="16">
        <text>nitrate(in) + chloride(out) = nitrate(out) + chloride(in)</text>
        <dbReference type="Rhea" id="RHEA:75339"/>
        <dbReference type="ChEBI" id="CHEBI:17632"/>
        <dbReference type="ChEBI" id="CHEBI:17996"/>
    </reaction>
</comment>
<evidence type="ECO:0000256" key="3">
    <source>
        <dbReference type="ARBA" id="ARBA00017873"/>
    </source>
</evidence>
<keyword evidence="8 19" id="KW-1133">Transmembrane helix</keyword>
<protein>
    <recommendedName>
        <fullName evidence="3">Sulfate transporter</fullName>
    </recommendedName>
    <alternativeName>
        <fullName evidence="11">Solute carrier family 26 member 2</fullName>
    </alternativeName>
</protein>
<dbReference type="PROSITE" id="PS50801">
    <property type="entry name" value="STAS"/>
    <property type="match status" value="1"/>
</dbReference>
<keyword evidence="7 19" id="KW-0812">Transmembrane</keyword>
<reference evidence="21" key="3">
    <citation type="submission" date="2025-09" db="UniProtKB">
        <authorList>
            <consortium name="Ensembl"/>
        </authorList>
    </citation>
    <scope>IDENTIFICATION</scope>
</reference>
<dbReference type="Pfam" id="PF01740">
    <property type="entry name" value="STAS"/>
    <property type="match status" value="1"/>
</dbReference>
<evidence type="ECO:0000256" key="16">
    <source>
        <dbReference type="ARBA" id="ARBA00051523"/>
    </source>
</evidence>
<dbReference type="CDD" id="cd07042">
    <property type="entry name" value="STAS_SulP_like_sulfate_transporter"/>
    <property type="match status" value="1"/>
</dbReference>
<dbReference type="FunFam" id="3.30.750.24:FF:000015">
    <property type="entry name" value="Sulfate transporter"/>
    <property type="match status" value="1"/>
</dbReference>
<dbReference type="AlphaFoldDB" id="G3UPM2"/>
<evidence type="ECO:0000313" key="21">
    <source>
        <dbReference type="Ensembl" id="ENSMGAP00000017522.2"/>
    </source>
</evidence>
<dbReference type="NCBIfam" id="TIGR00815">
    <property type="entry name" value="sulP"/>
    <property type="match status" value="1"/>
</dbReference>